<name>A0ABR2BC81_9ROSI</name>
<proteinExistence type="predicted"/>
<evidence type="ECO:0000313" key="1">
    <source>
        <dbReference type="EMBL" id="KAK8504726.1"/>
    </source>
</evidence>
<reference evidence="1 2" key="1">
    <citation type="journal article" date="2024" name="G3 (Bethesda)">
        <title>Genome assembly of Hibiscus sabdariffa L. provides insights into metabolisms of medicinal natural products.</title>
        <authorList>
            <person name="Kim T."/>
        </authorList>
    </citation>
    <scope>NUCLEOTIDE SEQUENCE [LARGE SCALE GENOMIC DNA]</scope>
    <source>
        <strain evidence="1">TK-2024</strain>
        <tissue evidence="1">Old leaves</tissue>
    </source>
</reference>
<keyword evidence="2" id="KW-1185">Reference proteome</keyword>
<dbReference type="Proteomes" id="UP001472677">
    <property type="component" value="Unassembled WGS sequence"/>
</dbReference>
<evidence type="ECO:0000313" key="2">
    <source>
        <dbReference type="Proteomes" id="UP001472677"/>
    </source>
</evidence>
<accession>A0ABR2BC81</accession>
<sequence length="76" mass="8566">MVAGSKLQVEDETLNTCVIGKERNKSEATDDFRTDRFLGKSVLKSNENNVVIPAIMLFHMGKENLALNRKNAYHTL</sequence>
<comment type="caution">
    <text evidence="1">The sequence shown here is derived from an EMBL/GenBank/DDBJ whole genome shotgun (WGS) entry which is preliminary data.</text>
</comment>
<protein>
    <submittedName>
        <fullName evidence="1">Uncharacterized protein</fullName>
    </submittedName>
</protein>
<gene>
    <name evidence="1" type="ORF">V6N12_046975</name>
</gene>
<organism evidence="1 2">
    <name type="scientific">Hibiscus sabdariffa</name>
    <name type="common">roselle</name>
    <dbReference type="NCBI Taxonomy" id="183260"/>
    <lineage>
        <taxon>Eukaryota</taxon>
        <taxon>Viridiplantae</taxon>
        <taxon>Streptophyta</taxon>
        <taxon>Embryophyta</taxon>
        <taxon>Tracheophyta</taxon>
        <taxon>Spermatophyta</taxon>
        <taxon>Magnoliopsida</taxon>
        <taxon>eudicotyledons</taxon>
        <taxon>Gunneridae</taxon>
        <taxon>Pentapetalae</taxon>
        <taxon>rosids</taxon>
        <taxon>malvids</taxon>
        <taxon>Malvales</taxon>
        <taxon>Malvaceae</taxon>
        <taxon>Malvoideae</taxon>
        <taxon>Hibiscus</taxon>
    </lineage>
</organism>
<dbReference type="EMBL" id="JBBPBM010000137">
    <property type="protein sequence ID" value="KAK8504726.1"/>
    <property type="molecule type" value="Genomic_DNA"/>
</dbReference>